<name>A0A5Q0BQX8_9GAMM</name>
<gene>
    <name evidence="1" type="ORF">F6R98_16870</name>
</gene>
<dbReference type="KEGG" id="mmob:F6R98_16870"/>
<evidence type="ECO:0000313" key="1">
    <source>
        <dbReference type="EMBL" id="QFY44096.1"/>
    </source>
</evidence>
<dbReference type="InParanoid" id="A0A5Q0BQX8"/>
<dbReference type="EMBL" id="CP044205">
    <property type="protein sequence ID" value="QFY44096.1"/>
    <property type="molecule type" value="Genomic_DNA"/>
</dbReference>
<dbReference type="InterPro" id="IPR038570">
    <property type="entry name" value="HicA_sf"/>
</dbReference>
<accession>A0A5Q0BQX8</accession>
<dbReference type="OrthoDB" id="6699594at2"/>
<dbReference type="SUPFAM" id="SSF54786">
    <property type="entry name" value="YcfA/nrd intein domain"/>
    <property type="match status" value="1"/>
</dbReference>
<proteinExistence type="predicted"/>
<dbReference type="FunCoup" id="A0A5Q0BQX8">
    <property type="interactions" value="21"/>
</dbReference>
<evidence type="ECO:0000313" key="2">
    <source>
        <dbReference type="Proteomes" id="UP000325755"/>
    </source>
</evidence>
<organism evidence="1 2">
    <name type="scientific">Candidatus Methylospira mobilis</name>
    <dbReference type="NCBI Taxonomy" id="1808979"/>
    <lineage>
        <taxon>Bacteria</taxon>
        <taxon>Pseudomonadati</taxon>
        <taxon>Pseudomonadota</taxon>
        <taxon>Gammaproteobacteria</taxon>
        <taxon>Methylococcales</taxon>
        <taxon>Methylococcaceae</taxon>
        <taxon>Candidatus Methylospira</taxon>
    </lineage>
</organism>
<dbReference type="RefSeq" id="WP_153250064.1">
    <property type="nucleotide sequence ID" value="NZ_CP044205.1"/>
</dbReference>
<protein>
    <submittedName>
        <fullName evidence="1">mRNA interferase</fullName>
    </submittedName>
</protein>
<dbReference type="AlphaFoldDB" id="A0A5Q0BQX8"/>
<keyword evidence="2" id="KW-1185">Reference proteome</keyword>
<sequence length="58" mass="6768">MKLSEFARWLKSQGVSFKEGKKHTKLFFNGMQSTLPRHVVEIKEPLRKAIIKQLGLKE</sequence>
<dbReference type="Gene3D" id="3.30.920.30">
    <property type="entry name" value="Hypothetical protein"/>
    <property type="match status" value="1"/>
</dbReference>
<dbReference type="Proteomes" id="UP000325755">
    <property type="component" value="Chromosome"/>
</dbReference>
<reference evidence="1 2" key="1">
    <citation type="submission" date="2019-09" db="EMBL/GenBank/DDBJ databases">
        <title>Ecophysiology of the spiral-shaped methanotroph Methylospira mobilis as revealed by the complete genome sequence.</title>
        <authorList>
            <person name="Oshkin I.Y."/>
            <person name="Dedysh S.N."/>
            <person name="Miroshnikov K."/>
            <person name="Danilova O.V."/>
            <person name="Hakobyan A."/>
            <person name="Liesack W."/>
        </authorList>
    </citation>
    <scope>NUCLEOTIDE SEQUENCE [LARGE SCALE GENOMIC DNA]</scope>
    <source>
        <strain evidence="1 2">Shm1</strain>
    </source>
</reference>